<dbReference type="KEGG" id="ssm:Spirs_2097"/>
<organism evidence="4 5">
    <name type="scientific">Sediminispirochaeta smaragdinae (strain DSM 11293 / JCM 15392 / SEBR 4228)</name>
    <name type="common">Spirochaeta smaragdinae</name>
    <dbReference type="NCBI Taxonomy" id="573413"/>
    <lineage>
        <taxon>Bacteria</taxon>
        <taxon>Pseudomonadati</taxon>
        <taxon>Spirochaetota</taxon>
        <taxon>Spirochaetia</taxon>
        <taxon>Spirochaetales</taxon>
        <taxon>Spirochaetaceae</taxon>
        <taxon>Sediminispirochaeta</taxon>
    </lineage>
</organism>
<evidence type="ECO:0000259" key="3">
    <source>
        <dbReference type="PROSITE" id="PS51866"/>
    </source>
</evidence>
<reference evidence="4 5" key="1">
    <citation type="journal article" date="2010" name="Stand. Genomic Sci.">
        <title>Complete genome sequence of Spirochaeta smaragdinae type strain (SEBR 4228).</title>
        <authorList>
            <person name="Mavromatis K."/>
            <person name="Yasawong M."/>
            <person name="Chertkov O."/>
            <person name="Lapidus A."/>
            <person name="Lucas S."/>
            <person name="Nolan M."/>
            <person name="Del Rio T.G."/>
            <person name="Tice H."/>
            <person name="Cheng J.F."/>
            <person name="Pitluck S."/>
            <person name="Liolios K."/>
            <person name="Ivanova N."/>
            <person name="Tapia R."/>
            <person name="Han C."/>
            <person name="Bruce D."/>
            <person name="Goodwin L."/>
            <person name="Pati A."/>
            <person name="Chen A."/>
            <person name="Palaniappan K."/>
            <person name="Land M."/>
            <person name="Hauser L."/>
            <person name="Chang Y.J."/>
            <person name="Jeffries C.D."/>
            <person name="Detter J.C."/>
            <person name="Rohde M."/>
            <person name="Brambilla E."/>
            <person name="Spring S."/>
            <person name="Goker M."/>
            <person name="Sikorski J."/>
            <person name="Woyke T."/>
            <person name="Bristow J."/>
            <person name="Eisen J.A."/>
            <person name="Markowitz V."/>
            <person name="Hugenholtz P."/>
            <person name="Klenk H.P."/>
            <person name="Kyrpides N.C."/>
        </authorList>
    </citation>
    <scope>NUCLEOTIDE SEQUENCE [LARGE SCALE GENOMIC DNA]</scope>
    <source>
        <strain evidence="5">DSM 11293 / JCM 15392 / SEBR 4228</strain>
    </source>
</reference>
<accession>E1R332</accession>
<dbReference type="PROSITE" id="PS51866">
    <property type="entry name" value="MOP"/>
    <property type="match status" value="1"/>
</dbReference>
<dbReference type="SUPFAM" id="SSF50331">
    <property type="entry name" value="MOP-like"/>
    <property type="match status" value="1"/>
</dbReference>
<dbReference type="AlphaFoldDB" id="E1R332"/>
<dbReference type="Proteomes" id="UP000002318">
    <property type="component" value="Chromosome"/>
</dbReference>
<dbReference type="HOGENOM" id="CLU_118993_1_3_12"/>
<dbReference type="InterPro" id="IPR008995">
    <property type="entry name" value="Mo/tungstate-bd_C_term_dom"/>
</dbReference>
<dbReference type="OrthoDB" id="122515at2"/>
<evidence type="ECO:0000256" key="1">
    <source>
        <dbReference type="ARBA" id="ARBA00022505"/>
    </source>
</evidence>
<keyword evidence="1 2" id="KW-0500">Molybdenum</keyword>
<dbReference type="NCBIfam" id="TIGR00638">
    <property type="entry name" value="Mop"/>
    <property type="match status" value="1"/>
</dbReference>
<evidence type="ECO:0000313" key="5">
    <source>
        <dbReference type="Proteomes" id="UP000002318"/>
    </source>
</evidence>
<dbReference type="STRING" id="573413.Spirs_2097"/>
<sequence>MKLSARNQIRGNITQLRKGAVNSEIVIQLPGGEELVSVITNTSAERMNLEIGKEAYAIIKASNVMVGIDD</sequence>
<feature type="domain" description="Mop" evidence="3">
    <location>
        <begin position="2"/>
        <end position="68"/>
    </location>
</feature>
<evidence type="ECO:0000313" key="4">
    <source>
        <dbReference type="EMBL" id="ADK81218.1"/>
    </source>
</evidence>
<dbReference type="EMBL" id="CP002116">
    <property type="protein sequence ID" value="ADK81218.1"/>
    <property type="molecule type" value="Genomic_DNA"/>
</dbReference>
<dbReference type="InterPro" id="IPR004606">
    <property type="entry name" value="Mop_domain"/>
</dbReference>
<dbReference type="RefSeq" id="WP_013254682.1">
    <property type="nucleotide sequence ID" value="NC_014364.1"/>
</dbReference>
<evidence type="ECO:0000256" key="2">
    <source>
        <dbReference type="PROSITE-ProRule" id="PRU01213"/>
    </source>
</evidence>
<protein>
    <submittedName>
        <fullName evidence="4">TOBE domain protein</fullName>
    </submittedName>
</protein>
<dbReference type="GO" id="GO:0015689">
    <property type="term" value="P:molybdate ion transport"/>
    <property type="evidence" value="ECO:0007669"/>
    <property type="project" value="InterPro"/>
</dbReference>
<dbReference type="Gene3D" id="2.40.50.100">
    <property type="match status" value="1"/>
</dbReference>
<gene>
    <name evidence="4" type="ordered locus">Spirs_2097</name>
</gene>
<dbReference type="InterPro" id="IPR005116">
    <property type="entry name" value="Transp-assoc_OB_typ1"/>
</dbReference>
<dbReference type="eggNOG" id="COG3585">
    <property type="taxonomic scope" value="Bacteria"/>
</dbReference>
<dbReference type="Pfam" id="PF03459">
    <property type="entry name" value="TOBE"/>
    <property type="match status" value="1"/>
</dbReference>
<name>E1R332_SEDSS</name>
<proteinExistence type="predicted"/>
<keyword evidence="5" id="KW-1185">Reference proteome</keyword>